<gene>
    <name evidence="1" type="ORF">UFOVP285_57</name>
</gene>
<accession>A0A6J5LRC0</accession>
<name>A0A6J5LRC0_9CAUD</name>
<proteinExistence type="predicted"/>
<organism evidence="1">
    <name type="scientific">uncultured Caudovirales phage</name>
    <dbReference type="NCBI Taxonomy" id="2100421"/>
    <lineage>
        <taxon>Viruses</taxon>
        <taxon>Duplodnaviria</taxon>
        <taxon>Heunggongvirae</taxon>
        <taxon>Uroviricota</taxon>
        <taxon>Caudoviricetes</taxon>
        <taxon>Peduoviridae</taxon>
        <taxon>Maltschvirus</taxon>
        <taxon>Maltschvirus maltsch</taxon>
    </lineage>
</organism>
<dbReference type="EMBL" id="LR796300">
    <property type="protein sequence ID" value="CAB4135560.1"/>
    <property type="molecule type" value="Genomic_DNA"/>
</dbReference>
<sequence>MTRFTDLPIGIYWEERELYDERYVVGRVTRTLAGTELGWMADPYWNEDMHFFNTEEESKAWLITMYRMGGQHEPKQKRRVRHSAKGAR</sequence>
<evidence type="ECO:0000313" key="1">
    <source>
        <dbReference type="EMBL" id="CAB4135560.1"/>
    </source>
</evidence>
<protein>
    <submittedName>
        <fullName evidence="1">Uncharacterized protein</fullName>
    </submittedName>
</protein>
<reference evidence="1" key="1">
    <citation type="submission" date="2020-04" db="EMBL/GenBank/DDBJ databases">
        <authorList>
            <person name="Chiriac C."/>
            <person name="Salcher M."/>
            <person name="Ghai R."/>
            <person name="Kavagutti S V."/>
        </authorList>
    </citation>
    <scope>NUCLEOTIDE SEQUENCE</scope>
</reference>